<feature type="coiled-coil region" evidence="1">
    <location>
        <begin position="459"/>
        <end position="522"/>
    </location>
</feature>
<dbReference type="PANTHER" id="PTHR33663:SF3">
    <property type="entry name" value="COILED-COIL DOMAIN-CONTAINING PROTEIN 185"/>
    <property type="match status" value="1"/>
</dbReference>
<evidence type="ECO:0000256" key="1">
    <source>
        <dbReference type="SAM" id="Coils"/>
    </source>
</evidence>
<dbReference type="PANTHER" id="PTHR33663">
    <property type="entry name" value="COILED-COIL DOMAIN-CONTAINING PROTEIN 177"/>
    <property type="match status" value="1"/>
</dbReference>
<protein>
    <submittedName>
        <fullName evidence="3">Coiled-coil domain-containing protein 177-like</fullName>
    </submittedName>
</protein>
<keyword evidence="1" id="KW-0175">Coiled coil</keyword>
<feature type="region of interest" description="Disordered" evidence="2">
    <location>
        <begin position="282"/>
        <end position="302"/>
    </location>
</feature>
<dbReference type="EMBL" id="JAFHDT010000009">
    <property type="protein sequence ID" value="KAI7805429.1"/>
    <property type="molecule type" value="Genomic_DNA"/>
</dbReference>
<reference evidence="3" key="1">
    <citation type="submission" date="2021-02" db="EMBL/GenBank/DDBJ databases">
        <title>Comparative genomics reveals that relaxation of natural selection precedes convergent phenotypic evolution of cavefish.</title>
        <authorList>
            <person name="Peng Z."/>
        </authorList>
    </citation>
    <scope>NUCLEOTIDE SEQUENCE</scope>
    <source>
        <tissue evidence="3">Muscle</tissue>
    </source>
</reference>
<dbReference type="Pfam" id="PF15558">
    <property type="entry name" value="DUF4659"/>
    <property type="match status" value="1"/>
</dbReference>
<accession>A0A9W7WNI5</accession>
<keyword evidence="4" id="KW-1185">Reference proteome</keyword>
<organism evidence="3 4">
    <name type="scientific">Triplophysa rosa</name>
    <name type="common">Cave loach</name>
    <dbReference type="NCBI Taxonomy" id="992332"/>
    <lineage>
        <taxon>Eukaryota</taxon>
        <taxon>Metazoa</taxon>
        <taxon>Chordata</taxon>
        <taxon>Craniata</taxon>
        <taxon>Vertebrata</taxon>
        <taxon>Euteleostomi</taxon>
        <taxon>Actinopterygii</taxon>
        <taxon>Neopterygii</taxon>
        <taxon>Teleostei</taxon>
        <taxon>Ostariophysi</taxon>
        <taxon>Cypriniformes</taxon>
        <taxon>Nemacheilidae</taxon>
        <taxon>Triplophysa</taxon>
    </lineage>
</organism>
<evidence type="ECO:0000313" key="4">
    <source>
        <dbReference type="Proteomes" id="UP001059041"/>
    </source>
</evidence>
<feature type="coiled-coil region" evidence="1">
    <location>
        <begin position="350"/>
        <end position="421"/>
    </location>
</feature>
<name>A0A9W7WNI5_TRIRA</name>
<dbReference type="Proteomes" id="UP001059041">
    <property type="component" value="Linkage Group LG9"/>
</dbReference>
<gene>
    <name evidence="3" type="ORF">IRJ41_007448</name>
</gene>
<proteinExistence type="predicted"/>
<evidence type="ECO:0000313" key="3">
    <source>
        <dbReference type="EMBL" id="KAI7805429.1"/>
    </source>
</evidence>
<sequence length="557" mass="67688">MDHVRWISPVPHLDLYNFNSSEAEKSRFVLTSPRSLESCARLGVNPVDLLFKSLTQFIEENHVNMRGRRERVRMCREEREKLIQEEKNNVRKSSVKPFTCLETVLESQITQPSESGMTRFTADPVQSNSAFSISDGFPEDKSTCGQKFPTSFSLRDLRCSPATERKIKRLSQEINCKLNITVPEKDCKLAALMLAKHDQEEFRLRQSKLEEQHRENEQRQEEARRAYLEEKRRQQLLRRIRQWQEDLEARRRRREEEEMMLVEHREWETLKQEERWRRLAEERHTQRRSKQEEASKEAKERKRFQERLLKERQRGEEAHRERELRVACEKEQRAVTRKQVQEKRARRRLKIENQRELRKHISLKKELEEQQRTEKELKREELEQKLRRSEGNRALLVEARMQEVRDRVAREEVLMRRAQQRAGRENGVRMEQRQTLAHRCQLRTNHAVIQTQEKLRHRAHSAREENQVKENTHRRLREKVLEEEKAQWEQRCRTVADKEERRETLQKEREEAQERRRRVALASCYMRERVRERTSRRTFDQMAREAELSAHLEHLKL</sequence>
<dbReference type="InterPro" id="IPR029090">
    <property type="entry name" value="DUF4659"/>
</dbReference>
<dbReference type="AlphaFoldDB" id="A0A9W7WNI5"/>
<comment type="caution">
    <text evidence="3">The sequence shown here is derived from an EMBL/GenBank/DDBJ whole genome shotgun (WGS) entry which is preliminary data.</text>
</comment>
<evidence type="ECO:0000256" key="2">
    <source>
        <dbReference type="SAM" id="MobiDB-lite"/>
    </source>
</evidence>